<keyword evidence="2" id="KW-0411">Iron-sulfur</keyword>
<dbReference type="InterPro" id="IPR050353">
    <property type="entry name" value="PyrK_electron_transfer"/>
</dbReference>
<dbReference type="InterPro" id="IPR017927">
    <property type="entry name" value="FAD-bd_FR_type"/>
</dbReference>
<feature type="binding site" evidence="2">
    <location>
        <position position="222"/>
    </location>
    <ligand>
        <name>[2Fe-2S] cluster</name>
        <dbReference type="ChEBI" id="CHEBI:190135"/>
    </ligand>
</feature>
<keyword evidence="2" id="KW-0408">Iron</keyword>
<evidence type="ECO:0000313" key="4">
    <source>
        <dbReference type="EMBL" id="TET44475.1"/>
    </source>
</evidence>
<dbReference type="GO" id="GO:0046872">
    <property type="term" value="F:metal ion binding"/>
    <property type="evidence" value="ECO:0007669"/>
    <property type="project" value="UniProtKB-KW"/>
</dbReference>
<dbReference type="PANTHER" id="PTHR43513:SF3">
    <property type="entry name" value="DIHYDROOROTATE DEHYDROGENASE B (NAD(+)), ELECTRON TRANSFER SUBUNIT-RELATED"/>
    <property type="match status" value="1"/>
</dbReference>
<dbReference type="AlphaFoldDB" id="A0A523UPU1"/>
<gene>
    <name evidence="4" type="ORF">E3J62_10195</name>
</gene>
<proteinExistence type="predicted"/>
<evidence type="ECO:0000313" key="5">
    <source>
        <dbReference type="Proteomes" id="UP000315525"/>
    </source>
</evidence>
<organism evidence="4 5">
    <name type="scientific">candidate division TA06 bacterium</name>
    <dbReference type="NCBI Taxonomy" id="2250710"/>
    <lineage>
        <taxon>Bacteria</taxon>
        <taxon>Bacteria division TA06</taxon>
    </lineage>
</organism>
<dbReference type="Gene3D" id="2.40.30.10">
    <property type="entry name" value="Translation factors"/>
    <property type="match status" value="1"/>
</dbReference>
<dbReference type="PROSITE" id="PS51384">
    <property type="entry name" value="FAD_FR"/>
    <property type="match status" value="1"/>
</dbReference>
<keyword evidence="1" id="KW-0285">Flavoprotein</keyword>
<dbReference type="Gene3D" id="3.40.50.80">
    <property type="entry name" value="Nucleotide-binding domain of ferredoxin-NADP reductase (FNR) module"/>
    <property type="match status" value="1"/>
</dbReference>
<dbReference type="SUPFAM" id="SSF63380">
    <property type="entry name" value="Riboflavin synthase domain-like"/>
    <property type="match status" value="1"/>
</dbReference>
<comment type="cofactor">
    <cofactor evidence="2">
        <name>[2Fe-2S] cluster</name>
        <dbReference type="ChEBI" id="CHEBI:190135"/>
    </cofactor>
    <text evidence="2">Binds 1 [2Fe-2S] cluster per subunit.</text>
</comment>
<evidence type="ECO:0000256" key="1">
    <source>
        <dbReference type="PIRSR" id="PIRSR006816-1"/>
    </source>
</evidence>
<comment type="caution">
    <text evidence="4">The sequence shown here is derived from an EMBL/GenBank/DDBJ whole genome shotgun (WGS) entry which is preliminary data.</text>
</comment>
<evidence type="ECO:0000256" key="2">
    <source>
        <dbReference type="PIRSR" id="PIRSR006816-2"/>
    </source>
</evidence>
<accession>A0A523UPU1</accession>
<name>A0A523UPU1_UNCT6</name>
<dbReference type="SUPFAM" id="SSF52343">
    <property type="entry name" value="Ferredoxin reductase-like, C-terminal NADP-linked domain"/>
    <property type="match status" value="1"/>
</dbReference>
<protein>
    <submittedName>
        <fullName evidence="4">Sulfide/dihydroorotate dehydrogenase-like FAD/NAD-binding protein</fullName>
    </submittedName>
</protein>
<dbReference type="Proteomes" id="UP000315525">
    <property type="component" value="Unassembled WGS sequence"/>
</dbReference>
<dbReference type="Pfam" id="PF10418">
    <property type="entry name" value="DHODB_Fe-S_bind"/>
    <property type="match status" value="1"/>
</dbReference>
<dbReference type="InterPro" id="IPR019480">
    <property type="entry name" value="Dihydroorotate_DH_Fe-S-bd"/>
</dbReference>
<dbReference type="InterPro" id="IPR012165">
    <property type="entry name" value="Cyt_c3_hydrogenase_gsu"/>
</dbReference>
<dbReference type="InterPro" id="IPR039261">
    <property type="entry name" value="FNR_nucleotide-bd"/>
</dbReference>
<dbReference type="GO" id="GO:0006221">
    <property type="term" value="P:pyrimidine nucleotide biosynthetic process"/>
    <property type="evidence" value="ECO:0007669"/>
    <property type="project" value="InterPro"/>
</dbReference>
<dbReference type="GO" id="GO:0051537">
    <property type="term" value="F:2 iron, 2 sulfur cluster binding"/>
    <property type="evidence" value="ECO:0007669"/>
    <property type="project" value="UniProtKB-KW"/>
</dbReference>
<dbReference type="PANTHER" id="PTHR43513">
    <property type="entry name" value="DIHYDROOROTATE DEHYDROGENASE B (NAD(+)), ELECTRON TRANSFER SUBUNIT"/>
    <property type="match status" value="1"/>
</dbReference>
<dbReference type="GO" id="GO:0016491">
    <property type="term" value="F:oxidoreductase activity"/>
    <property type="evidence" value="ECO:0007669"/>
    <property type="project" value="InterPro"/>
</dbReference>
<dbReference type="InterPro" id="IPR017938">
    <property type="entry name" value="Riboflavin_synthase-like_b-brl"/>
</dbReference>
<dbReference type="EMBL" id="SOJN01000123">
    <property type="protein sequence ID" value="TET44475.1"/>
    <property type="molecule type" value="Genomic_DNA"/>
</dbReference>
<dbReference type="GO" id="GO:0050660">
    <property type="term" value="F:flavin adenine dinucleotide binding"/>
    <property type="evidence" value="ECO:0007669"/>
    <property type="project" value="InterPro"/>
</dbReference>
<dbReference type="NCBIfam" id="NF004862">
    <property type="entry name" value="PRK06222.1"/>
    <property type="match status" value="1"/>
</dbReference>
<keyword evidence="1" id="KW-0274">FAD</keyword>
<dbReference type="CDD" id="cd06219">
    <property type="entry name" value="DHOD_e_trans_like1"/>
    <property type="match status" value="1"/>
</dbReference>
<sequence length="279" mass="30249">MNEIVQKKELAPDIDEYVINAPLVASKCLSGQFVVLRLHEEGERIPITIADFDRDTGFLTLVIQEVGKTTMEMGTMKEGDVLSDVIGPLGRESKISKIGTMVAVGGGIGIPAVHPIARAFKEAGSAVISVLGARNKELLIWEERMRSFSDKISITTDDGSYGKKGFVTDALKELIDSGTKIDQVTAIGPAIMMKMVSEVTRPKGIKTVVSLNSLMLDATGMCGVCRVEVGGKTKFACVDGPEFDGHEVNFDILMSRLTMYLPEEKESVEAYRKKLSSGK</sequence>
<keyword evidence="2" id="KW-0001">2Fe-2S</keyword>
<reference evidence="4 5" key="1">
    <citation type="submission" date="2019-03" db="EMBL/GenBank/DDBJ databases">
        <title>Metabolic potential of uncultured bacteria and archaea associated with petroleum seepage in deep-sea sediments.</title>
        <authorList>
            <person name="Dong X."/>
            <person name="Hubert C."/>
        </authorList>
    </citation>
    <scope>NUCLEOTIDE SEQUENCE [LARGE SCALE GENOMIC DNA]</scope>
    <source>
        <strain evidence="4">E44_bin18</strain>
    </source>
</reference>
<evidence type="ECO:0000259" key="3">
    <source>
        <dbReference type="PROSITE" id="PS51384"/>
    </source>
</evidence>
<feature type="domain" description="FAD-binding FR-type" evidence="3">
    <location>
        <begin position="1"/>
        <end position="95"/>
    </location>
</feature>
<comment type="cofactor">
    <cofactor evidence="1">
        <name>FAD</name>
        <dbReference type="ChEBI" id="CHEBI:57692"/>
    </cofactor>
    <text evidence="1">Binds 1 FAD per subunit.</text>
</comment>
<feature type="binding site" evidence="2">
    <location>
        <position position="237"/>
    </location>
    <ligand>
        <name>[2Fe-2S] cluster</name>
        <dbReference type="ChEBI" id="CHEBI:190135"/>
    </ligand>
</feature>
<feature type="binding site" evidence="2">
    <location>
        <position position="225"/>
    </location>
    <ligand>
        <name>[2Fe-2S] cluster</name>
        <dbReference type="ChEBI" id="CHEBI:190135"/>
    </ligand>
</feature>
<keyword evidence="2" id="KW-0479">Metal-binding</keyword>
<feature type="binding site" evidence="1">
    <location>
        <begin position="62"/>
        <end position="64"/>
    </location>
    <ligand>
        <name>FAD</name>
        <dbReference type="ChEBI" id="CHEBI:57692"/>
    </ligand>
</feature>
<dbReference type="PIRSF" id="PIRSF006816">
    <property type="entry name" value="Cyc3_hyd_g"/>
    <property type="match status" value="1"/>
</dbReference>